<evidence type="ECO:0000256" key="5">
    <source>
        <dbReference type="ARBA" id="ARBA00023163"/>
    </source>
</evidence>
<evidence type="ECO:0000313" key="7">
    <source>
        <dbReference type="EMBL" id="MBN4067511.1"/>
    </source>
</evidence>
<dbReference type="Proteomes" id="UP000722121">
    <property type="component" value="Unassembled WGS sequence"/>
</dbReference>
<reference evidence="7 8" key="1">
    <citation type="submission" date="2021-02" db="EMBL/GenBank/DDBJ databases">
        <title>Activity-based single-cell genomes from oceanic crustal fluid captures similar information to metagenomic and metatranscriptomic surveys with orders of magnitude less sampling.</title>
        <authorList>
            <person name="D'Angelo T.S."/>
            <person name="Orcutt B.N."/>
        </authorList>
    </citation>
    <scope>NUCLEOTIDE SEQUENCE [LARGE SCALE GENOMIC DNA]</scope>
    <source>
        <strain evidence="7">AH-315-G07</strain>
    </source>
</reference>
<evidence type="ECO:0000256" key="3">
    <source>
        <dbReference type="ARBA" id="ARBA00022679"/>
    </source>
</evidence>
<gene>
    <name evidence="7" type="ORF">JYU14_05445</name>
</gene>
<organism evidence="7 8">
    <name type="scientific">Simkania negevensis</name>
    <dbReference type="NCBI Taxonomy" id="83561"/>
    <lineage>
        <taxon>Bacteria</taxon>
        <taxon>Pseudomonadati</taxon>
        <taxon>Chlamydiota</taxon>
        <taxon>Chlamydiia</taxon>
        <taxon>Parachlamydiales</taxon>
        <taxon>Simkaniaceae</taxon>
        <taxon>Simkania</taxon>
    </lineage>
</organism>
<keyword evidence="2" id="KW-0240">DNA-directed RNA polymerase</keyword>
<dbReference type="Pfam" id="PF04997">
    <property type="entry name" value="RNA_pol_Rpb1_1"/>
    <property type="match status" value="1"/>
</dbReference>
<evidence type="ECO:0000256" key="4">
    <source>
        <dbReference type="ARBA" id="ARBA00022695"/>
    </source>
</evidence>
<accession>A0ABS3ARY8</accession>
<dbReference type="Gene3D" id="4.10.860.120">
    <property type="entry name" value="RNA polymerase II, clamp domain"/>
    <property type="match status" value="1"/>
</dbReference>
<dbReference type="EC" id="2.7.7.6" evidence="1"/>
<keyword evidence="8" id="KW-1185">Reference proteome</keyword>
<evidence type="ECO:0000259" key="6">
    <source>
        <dbReference type="Pfam" id="PF04997"/>
    </source>
</evidence>
<dbReference type="InterPro" id="IPR044893">
    <property type="entry name" value="RNA_pol_Rpb1_clamp_domain"/>
</dbReference>
<keyword evidence="5" id="KW-0804">Transcription</keyword>
<evidence type="ECO:0000256" key="2">
    <source>
        <dbReference type="ARBA" id="ARBA00022478"/>
    </source>
</evidence>
<dbReference type="EMBL" id="JAFITR010000173">
    <property type="protein sequence ID" value="MBN4067511.1"/>
    <property type="molecule type" value="Genomic_DNA"/>
</dbReference>
<dbReference type="InterPro" id="IPR007080">
    <property type="entry name" value="RNA_pol_Rpb1_1"/>
</dbReference>
<comment type="caution">
    <text evidence="7">The sequence shown here is derived from an EMBL/GenBank/DDBJ whole genome shotgun (WGS) entry which is preliminary data.</text>
</comment>
<feature type="domain" description="RNA polymerase Rpb1" evidence="6">
    <location>
        <begin position="12"/>
        <end position="73"/>
    </location>
</feature>
<keyword evidence="3" id="KW-0808">Transferase</keyword>
<dbReference type="SUPFAM" id="SSF64484">
    <property type="entry name" value="beta and beta-prime subunits of DNA dependent RNA-polymerase"/>
    <property type="match status" value="1"/>
</dbReference>
<proteinExistence type="predicted"/>
<feature type="non-terminal residue" evidence="7">
    <location>
        <position position="73"/>
    </location>
</feature>
<name>A0ABS3ARY8_9BACT</name>
<protein>
    <recommendedName>
        <fullName evidence="1">DNA-directed RNA polymerase</fullName>
        <ecNumber evidence="1">2.7.7.6</ecNumber>
    </recommendedName>
</protein>
<evidence type="ECO:0000256" key="1">
    <source>
        <dbReference type="ARBA" id="ARBA00012418"/>
    </source>
</evidence>
<sequence>MFEEHQEAEPAFDKLTIQIASDDTIVNAWSRGEIKKPETINYRTFKPEKGGLFCEKIFGPMRDWECACGKYKK</sequence>
<evidence type="ECO:0000313" key="8">
    <source>
        <dbReference type="Proteomes" id="UP000722121"/>
    </source>
</evidence>
<keyword evidence="4" id="KW-0548">Nucleotidyltransferase</keyword>